<protein>
    <submittedName>
        <fullName evidence="2">Uncharacterized protein</fullName>
    </submittedName>
</protein>
<feature type="transmembrane region" description="Helical" evidence="1">
    <location>
        <begin position="213"/>
        <end position="236"/>
    </location>
</feature>
<gene>
    <name evidence="2" type="ORF">HF086_016758</name>
</gene>
<accession>A0A922SIN7</accession>
<organism evidence="2 3">
    <name type="scientific">Spodoptera exigua</name>
    <name type="common">Beet armyworm</name>
    <name type="synonym">Noctua fulgens</name>
    <dbReference type="NCBI Taxonomy" id="7107"/>
    <lineage>
        <taxon>Eukaryota</taxon>
        <taxon>Metazoa</taxon>
        <taxon>Ecdysozoa</taxon>
        <taxon>Arthropoda</taxon>
        <taxon>Hexapoda</taxon>
        <taxon>Insecta</taxon>
        <taxon>Pterygota</taxon>
        <taxon>Neoptera</taxon>
        <taxon>Endopterygota</taxon>
        <taxon>Lepidoptera</taxon>
        <taxon>Glossata</taxon>
        <taxon>Ditrysia</taxon>
        <taxon>Noctuoidea</taxon>
        <taxon>Noctuidae</taxon>
        <taxon>Amphipyrinae</taxon>
        <taxon>Spodoptera</taxon>
    </lineage>
</organism>
<dbReference type="Proteomes" id="UP000814243">
    <property type="component" value="Unassembled WGS sequence"/>
</dbReference>
<dbReference type="EMBL" id="JACEFF010000396">
    <property type="protein sequence ID" value="KAH9638433.1"/>
    <property type="molecule type" value="Genomic_DNA"/>
</dbReference>
<dbReference type="AlphaFoldDB" id="A0A922SIN7"/>
<sequence>MLGDNIETLSDELLRLENLLAFIRAKSTHFLMFKLDMFNRMIEQLIALYGREQVLDIRFREYFDIIKLGYYYSGQNLILQVDESCHFTTAQLKTEAVEALDDRHYVVSFPTPTKIRLSCSETQYNIVQGSYLITIPKGCVAQTPAFTLANKNDRIKGQVLKIMNIPFQDEAIYNLEARKLTLNSADLRSLHVATQEISMETPLKINQTDIHSVYYTITPLYLVLLGASALGIGYAIRRYLNQRSLKTTTEHQTNEIESGEVYAEINKHTPAPQPRLSALLSNLSNNSR</sequence>
<reference evidence="2" key="1">
    <citation type="journal article" date="2021" name="G3 (Bethesda)">
        <title>Genome and transcriptome analysis of the beet armyworm Spodoptera exigua reveals targets for pest control. .</title>
        <authorList>
            <person name="Simon S."/>
            <person name="Breeschoten T."/>
            <person name="Jansen H.J."/>
            <person name="Dirks R.P."/>
            <person name="Schranz M.E."/>
            <person name="Ros V.I.D."/>
        </authorList>
    </citation>
    <scope>NUCLEOTIDE SEQUENCE</scope>
    <source>
        <strain evidence="2">TB_SE_WUR_2020</strain>
    </source>
</reference>
<evidence type="ECO:0000256" key="1">
    <source>
        <dbReference type="SAM" id="Phobius"/>
    </source>
</evidence>
<comment type="caution">
    <text evidence="2">The sequence shown here is derived from an EMBL/GenBank/DDBJ whole genome shotgun (WGS) entry which is preliminary data.</text>
</comment>
<evidence type="ECO:0000313" key="3">
    <source>
        <dbReference type="Proteomes" id="UP000814243"/>
    </source>
</evidence>
<keyword evidence="1" id="KW-1133">Transmembrane helix</keyword>
<name>A0A922SIN7_SPOEX</name>
<keyword evidence="1" id="KW-0812">Transmembrane</keyword>
<keyword evidence="1" id="KW-0472">Membrane</keyword>
<proteinExistence type="predicted"/>
<evidence type="ECO:0000313" key="2">
    <source>
        <dbReference type="EMBL" id="KAH9638433.1"/>
    </source>
</evidence>